<dbReference type="Proteomes" id="UP000041254">
    <property type="component" value="Unassembled WGS sequence"/>
</dbReference>
<accession>A0A0G4GBU0</accession>
<keyword evidence="2" id="KW-1185">Reference proteome</keyword>
<sequence>MASYPIPPIWHSGQKPRTQAAILCFGLVHQGPHAGKSLVFIMPKTSALPTGESTRVHGWWAVQAADSSSRDRRSYEIVEWREVADTVTRRAGFEDTAVWEYADSEFSSFLSMCGGEQQFWREHEAGRRPSGQPDVAGGQPCTVAILR</sequence>
<dbReference type="VEuPathDB" id="CryptoDB:Vbra_914"/>
<dbReference type="EMBL" id="CDMY01000620">
    <property type="protein sequence ID" value="CEM26568.1"/>
    <property type="molecule type" value="Genomic_DNA"/>
</dbReference>
<gene>
    <name evidence="1" type="ORF">Vbra_914</name>
</gene>
<evidence type="ECO:0000313" key="2">
    <source>
        <dbReference type="Proteomes" id="UP000041254"/>
    </source>
</evidence>
<protein>
    <submittedName>
        <fullName evidence="1">Uncharacterized protein</fullName>
    </submittedName>
</protein>
<dbReference type="InParanoid" id="A0A0G4GBU0"/>
<reference evidence="1 2" key="1">
    <citation type="submission" date="2014-11" db="EMBL/GenBank/DDBJ databases">
        <authorList>
            <person name="Zhu J."/>
            <person name="Qi W."/>
            <person name="Song R."/>
        </authorList>
    </citation>
    <scope>NUCLEOTIDE SEQUENCE [LARGE SCALE GENOMIC DNA]</scope>
</reference>
<proteinExistence type="predicted"/>
<dbReference type="AlphaFoldDB" id="A0A0G4GBU0"/>
<name>A0A0G4GBU0_VITBC</name>
<organism evidence="1 2">
    <name type="scientific">Vitrella brassicaformis (strain CCMP3155)</name>
    <dbReference type="NCBI Taxonomy" id="1169540"/>
    <lineage>
        <taxon>Eukaryota</taxon>
        <taxon>Sar</taxon>
        <taxon>Alveolata</taxon>
        <taxon>Colpodellida</taxon>
        <taxon>Vitrellaceae</taxon>
        <taxon>Vitrella</taxon>
    </lineage>
</organism>
<evidence type="ECO:0000313" key="1">
    <source>
        <dbReference type="EMBL" id="CEM26568.1"/>
    </source>
</evidence>